<dbReference type="OrthoDB" id="1288760at2759"/>
<organism evidence="6">
    <name type="scientific">Nicotiana tabacum</name>
    <name type="common">Common tobacco</name>
    <dbReference type="NCBI Taxonomy" id="4097"/>
    <lineage>
        <taxon>Eukaryota</taxon>
        <taxon>Viridiplantae</taxon>
        <taxon>Streptophyta</taxon>
        <taxon>Embryophyta</taxon>
        <taxon>Tracheophyta</taxon>
        <taxon>Spermatophyta</taxon>
        <taxon>Magnoliopsida</taxon>
        <taxon>eudicotyledons</taxon>
        <taxon>Gunneridae</taxon>
        <taxon>Pentapetalae</taxon>
        <taxon>asterids</taxon>
        <taxon>lamiids</taxon>
        <taxon>Solanales</taxon>
        <taxon>Solanaceae</taxon>
        <taxon>Nicotianoideae</taxon>
        <taxon>Nicotianeae</taxon>
        <taxon>Nicotiana</taxon>
    </lineage>
</organism>
<dbReference type="PANTHER" id="PTHR36766:SF44">
    <property type="entry name" value="NBS-CODING RESISTANCE GENE ANALOG"/>
    <property type="match status" value="1"/>
</dbReference>
<keyword evidence="4" id="KW-0067">ATP-binding</keyword>
<dbReference type="PaxDb" id="4097-A0A1S3XS32"/>
<dbReference type="RefSeq" id="XP_016442761.1">
    <property type="nucleotide sequence ID" value="XM_016587275.1"/>
</dbReference>
<dbReference type="Pfam" id="PF00931">
    <property type="entry name" value="NB-ARC"/>
    <property type="match status" value="1"/>
</dbReference>
<dbReference type="PRINTS" id="PR00364">
    <property type="entry name" value="DISEASERSIST"/>
</dbReference>
<dbReference type="KEGG" id="nta:107768171"/>
<feature type="domain" description="NB-ARC" evidence="5">
    <location>
        <begin position="22"/>
        <end position="185"/>
    </location>
</feature>
<dbReference type="OMA" id="SISFQIT"/>
<keyword evidence="2" id="KW-0547">Nucleotide-binding</keyword>
<dbReference type="SMR" id="A0A1S3XS32"/>
<dbReference type="GO" id="GO:0005524">
    <property type="term" value="F:ATP binding"/>
    <property type="evidence" value="ECO:0007669"/>
    <property type="project" value="UniProtKB-KW"/>
</dbReference>
<dbReference type="PANTHER" id="PTHR36766">
    <property type="entry name" value="PLANT BROAD-SPECTRUM MILDEW RESISTANCE PROTEIN RPW8"/>
    <property type="match status" value="1"/>
</dbReference>
<sequence length="186" mass="21076">MEPSTKRGFPSTDEEVVGFVKDAESIVQKLIGGTKELDVISIFGMAGLGKTILARKVYNNPSVANHFDIKVWCTVSQTYNVKTLLAEILEQTTSSKIKKDNDIADKLCKSLIGRRYLIVLDDIWEVEAWEDLGLCFPKGEDGSRVIVTTRIEEVAKHLQHRSDPYSLRFLTLEESWELLQKKVFRG</sequence>
<dbReference type="FunFam" id="3.40.50.300:FF:001091">
    <property type="entry name" value="Probable disease resistance protein At1g61300"/>
    <property type="match status" value="1"/>
</dbReference>
<dbReference type="AlphaFoldDB" id="A0A1S3XS32"/>
<evidence type="ECO:0000256" key="3">
    <source>
        <dbReference type="ARBA" id="ARBA00022821"/>
    </source>
</evidence>
<gene>
    <name evidence="6" type="primary">LOC107768171</name>
</gene>
<dbReference type="InterPro" id="IPR002182">
    <property type="entry name" value="NB-ARC"/>
</dbReference>
<evidence type="ECO:0000259" key="5">
    <source>
        <dbReference type="Pfam" id="PF00931"/>
    </source>
</evidence>
<dbReference type="Gene3D" id="3.40.50.300">
    <property type="entry name" value="P-loop containing nucleotide triphosphate hydrolases"/>
    <property type="match status" value="1"/>
</dbReference>
<dbReference type="GO" id="GO:0043531">
    <property type="term" value="F:ADP binding"/>
    <property type="evidence" value="ECO:0007669"/>
    <property type="project" value="InterPro"/>
</dbReference>
<proteinExistence type="inferred from homology"/>
<evidence type="ECO:0000256" key="1">
    <source>
        <dbReference type="ARBA" id="ARBA00008894"/>
    </source>
</evidence>
<dbReference type="SUPFAM" id="SSF52540">
    <property type="entry name" value="P-loop containing nucleoside triphosphate hydrolases"/>
    <property type="match status" value="1"/>
</dbReference>
<dbReference type="GO" id="GO:0006952">
    <property type="term" value="P:defense response"/>
    <property type="evidence" value="ECO:0007669"/>
    <property type="project" value="UniProtKB-KW"/>
</dbReference>
<keyword evidence="3" id="KW-0611">Plant defense</keyword>
<protein>
    <submittedName>
        <fullName evidence="6">Late blight resistance protein homolog R1A-3</fullName>
    </submittedName>
</protein>
<name>A0A1S3XS32_TOBAC</name>
<comment type="similarity">
    <text evidence="1">Belongs to the disease resistance NB-LRR family.</text>
</comment>
<evidence type="ECO:0000256" key="2">
    <source>
        <dbReference type="ARBA" id="ARBA00022741"/>
    </source>
</evidence>
<evidence type="ECO:0000313" key="6">
    <source>
        <dbReference type="RefSeq" id="XP_016442761.1"/>
    </source>
</evidence>
<reference evidence="6" key="1">
    <citation type="submission" date="2025-08" db="UniProtKB">
        <authorList>
            <consortium name="RefSeq"/>
        </authorList>
    </citation>
    <scope>IDENTIFICATION</scope>
</reference>
<dbReference type="InterPro" id="IPR027417">
    <property type="entry name" value="P-loop_NTPase"/>
</dbReference>
<accession>A0A1S3XS32</accession>
<dbReference type="STRING" id="4097.A0A1S3XS32"/>
<evidence type="ECO:0000256" key="4">
    <source>
        <dbReference type="ARBA" id="ARBA00022840"/>
    </source>
</evidence>